<evidence type="ECO:0000259" key="1">
    <source>
        <dbReference type="Pfam" id="PF17919"/>
    </source>
</evidence>
<feature type="non-terminal residue" evidence="2">
    <location>
        <position position="1"/>
    </location>
</feature>
<dbReference type="EMBL" id="JARTCD010000556">
    <property type="protein sequence ID" value="KAJ8651195.1"/>
    <property type="molecule type" value="Genomic_DNA"/>
</dbReference>
<dbReference type="PANTHER" id="PTHR34072">
    <property type="entry name" value="ENZYMATIC POLYPROTEIN-RELATED"/>
    <property type="match status" value="1"/>
</dbReference>
<dbReference type="AlphaFoldDB" id="A0AAD7URH7"/>
<dbReference type="Gene3D" id="3.10.20.370">
    <property type="match status" value="1"/>
</dbReference>
<organism evidence="2 3">
    <name type="scientific">Lichtheimia ornata</name>
    <dbReference type="NCBI Taxonomy" id="688661"/>
    <lineage>
        <taxon>Eukaryota</taxon>
        <taxon>Fungi</taxon>
        <taxon>Fungi incertae sedis</taxon>
        <taxon>Mucoromycota</taxon>
        <taxon>Mucoromycotina</taxon>
        <taxon>Mucoromycetes</taxon>
        <taxon>Mucorales</taxon>
        <taxon>Lichtheimiaceae</taxon>
        <taxon>Lichtheimia</taxon>
    </lineage>
</organism>
<keyword evidence="3" id="KW-1185">Reference proteome</keyword>
<feature type="domain" description="Reverse transcriptase/retrotransposon-derived protein RNase H-like" evidence="1">
    <location>
        <begin position="37"/>
        <end position="119"/>
    </location>
</feature>
<dbReference type="RefSeq" id="XP_058336110.1">
    <property type="nucleotide sequence ID" value="XM_058493124.1"/>
</dbReference>
<gene>
    <name evidence="2" type="ORF">O0I10_013363</name>
</gene>
<dbReference type="Pfam" id="PF17919">
    <property type="entry name" value="RT_RNaseH_2"/>
    <property type="match status" value="1"/>
</dbReference>
<protein>
    <recommendedName>
        <fullName evidence="1">Reverse transcriptase/retrotransposon-derived protein RNase H-like domain-containing protein</fullName>
    </recommendedName>
</protein>
<name>A0AAD7URH7_9FUNG</name>
<dbReference type="InterPro" id="IPR043502">
    <property type="entry name" value="DNA/RNA_pol_sf"/>
</dbReference>
<reference evidence="2 3" key="1">
    <citation type="submission" date="2023-03" db="EMBL/GenBank/DDBJ databases">
        <title>Genome sequence of Lichtheimia ornata CBS 291.66.</title>
        <authorList>
            <person name="Mohabir J.T."/>
            <person name="Shea T.P."/>
            <person name="Kurbessoian T."/>
            <person name="Berby B."/>
            <person name="Fontaine J."/>
            <person name="Livny J."/>
            <person name="Gnirke A."/>
            <person name="Stajich J.E."/>
            <person name="Cuomo C.A."/>
        </authorList>
    </citation>
    <scope>NUCLEOTIDE SEQUENCE [LARGE SCALE GENOMIC DNA]</scope>
    <source>
        <strain evidence="2">CBS 291.66</strain>
    </source>
</reference>
<dbReference type="Proteomes" id="UP001234581">
    <property type="component" value="Unassembled WGS sequence"/>
</dbReference>
<dbReference type="FunFam" id="3.30.70.270:FF:000020">
    <property type="entry name" value="Transposon Tf2-6 polyprotein-like Protein"/>
    <property type="match status" value="1"/>
</dbReference>
<sequence length="123" mass="13601">IGLGSHYRRFIRNFASIASPLTDLTKGSGTKTRAITWTEECQKAFDEIKSRIMQAPILASPDPLKPFIIETDASDYGVGAVLLQKADDGTTHPIAFESKKLSKEERGYPAQEREGSVVRYVLT</sequence>
<dbReference type="Gene3D" id="3.30.70.270">
    <property type="match status" value="1"/>
</dbReference>
<proteinExistence type="predicted"/>
<dbReference type="InterPro" id="IPR041577">
    <property type="entry name" value="RT_RNaseH_2"/>
</dbReference>
<dbReference type="GeneID" id="83220582"/>
<evidence type="ECO:0000313" key="2">
    <source>
        <dbReference type="EMBL" id="KAJ8651195.1"/>
    </source>
</evidence>
<comment type="caution">
    <text evidence="2">The sequence shown here is derived from an EMBL/GenBank/DDBJ whole genome shotgun (WGS) entry which is preliminary data.</text>
</comment>
<dbReference type="SUPFAM" id="SSF56672">
    <property type="entry name" value="DNA/RNA polymerases"/>
    <property type="match status" value="1"/>
</dbReference>
<accession>A0AAD7URH7</accession>
<dbReference type="InterPro" id="IPR043128">
    <property type="entry name" value="Rev_trsase/Diguanyl_cyclase"/>
</dbReference>
<evidence type="ECO:0000313" key="3">
    <source>
        <dbReference type="Proteomes" id="UP001234581"/>
    </source>
</evidence>